<feature type="domain" description="GH26" evidence="6">
    <location>
        <begin position="10"/>
        <end position="310"/>
    </location>
</feature>
<dbReference type="InterPro" id="IPR022790">
    <property type="entry name" value="GH26_dom"/>
</dbReference>
<sequence>MLKLPGLVSPRRKKVSRLFSWSLGLGAALLGQAGAAGLQACHPSFGATIQQSAAHVEQLERRLGCQLQHIKWFQNWDEAFNLDYARMLRARGKSLELSWQPRRLGAGGQLQGVPYRSIAAGQEDAALQGMVSGLRRLGAPVSIAFAPEMNGDWGVSQLGPENTAADFVRAWQYIHRYFARAGVKVNLVWAPNILYPGSKSTYAALYPGDAYVAAVALDGYNWGTLRSFSAWKSFDETFGPSYRAVTALSRRPIHIGEIASTEQGGSKAAWIQGMCQALPNYPRLTKVMWFEMVAETDWRVTSSESSLQAMRQCVQPGGLLAMAAR</sequence>
<dbReference type="PROSITE" id="PS51764">
    <property type="entry name" value="GH26"/>
    <property type="match status" value="1"/>
</dbReference>
<feature type="chain" id="PRO_5046085182" evidence="5">
    <location>
        <begin position="36"/>
        <end position="325"/>
    </location>
</feature>
<name>A0ABV9I7Q5_9DEIO</name>
<evidence type="ECO:0000313" key="8">
    <source>
        <dbReference type="Proteomes" id="UP001595952"/>
    </source>
</evidence>
<dbReference type="InterPro" id="IPR000805">
    <property type="entry name" value="Glyco_hydro_26"/>
</dbReference>
<feature type="active site" description="Nucleophile" evidence="4">
    <location>
        <position position="257"/>
    </location>
</feature>
<dbReference type="SUPFAM" id="SSF51445">
    <property type="entry name" value="(Trans)glycosidases"/>
    <property type="match status" value="1"/>
</dbReference>
<protein>
    <submittedName>
        <fullName evidence="7">Glycoside hydrolase family 26 protein</fullName>
    </submittedName>
</protein>
<comment type="caution">
    <text evidence="7">The sequence shown here is derived from an EMBL/GenBank/DDBJ whole genome shotgun (WGS) entry which is preliminary data.</text>
</comment>
<dbReference type="EMBL" id="JBHSEI010000005">
    <property type="protein sequence ID" value="MFC4638214.1"/>
    <property type="molecule type" value="Genomic_DNA"/>
</dbReference>
<evidence type="ECO:0000313" key="7">
    <source>
        <dbReference type="EMBL" id="MFC4638214.1"/>
    </source>
</evidence>
<organism evidence="7 8">
    <name type="scientific">Deinococcus hohokamensis</name>
    <dbReference type="NCBI Taxonomy" id="309883"/>
    <lineage>
        <taxon>Bacteria</taxon>
        <taxon>Thermotogati</taxon>
        <taxon>Deinococcota</taxon>
        <taxon>Deinococci</taxon>
        <taxon>Deinococcales</taxon>
        <taxon>Deinococcaceae</taxon>
        <taxon>Deinococcus</taxon>
    </lineage>
</organism>
<gene>
    <name evidence="7" type="ORF">ACFO0D_07650</name>
</gene>
<dbReference type="Gene3D" id="3.20.20.80">
    <property type="entry name" value="Glycosidases"/>
    <property type="match status" value="1"/>
</dbReference>
<keyword evidence="5" id="KW-0732">Signal</keyword>
<evidence type="ECO:0000256" key="3">
    <source>
        <dbReference type="ARBA" id="ARBA00023295"/>
    </source>
</evidence>
<feature type="active site" description="Proton donor" evidence="4">
    <location>
        <position position="148"/>
    </location>
</feature>
<dbReference type="PANTHER" id="PTHR40079">
    <property type="entry name" value="MANNAN ENDO-1,4-BETA-MANNOSIDASE E-RELATED"/>
    <property type="match status" value="1"/>
</dbReference>
<keyword evidence="3 4" id="KW-0326">Glycosidase</keyword>
<evidence type="ECO:0000256" key="2">
    <source>
        <dbReference type="ARBA" id="ARBA00022801"/>
    </source>
</evidence>
<dbReference type="InterPro" id="IPR017853">
    <property type="entry name" value="GH"/>
</dbReference>
<reference evidence="8" key="1">
    <citation type="journal article" date="2019" name="Int. J. Syst. Evol. Microbiol.">
        <title>The Global Catalogue of Microorganisms (GCM) 10K type strain sequencing project: providing services to taxonomists for standard genome sequencing and annotation.</title>
        <authorList>
            <consortium name="The Broad Institute Genomics Platform"/>
            <consortium name="The Broad Institute Genome Sequencing Center for Infectious Disease"/>
            <person name="Wu L."/>
            <person name="Ma J."/>
        </authorList>
    </citation>
    <scope>NUCLEOTIDE SEQUENCE [LARGE SCALE GENOMIC DNA]</scope>
    <source>
        <strain evidence="8">CCUG 55995</strain>
    </source>
</reference>
<dbReference type="Proteomes" id="UP001595952">
    <property type="component" value="Unassembled WGS sequence"/>
</dbReference>
<dbReference type="RefSeq" id="WP_380061224.1">
    <property type="nucleotide sequence ID" value="NZ_JBHSEI010000005.1"/>
</dbReference>
<evidence type="ECO:0000256" key="5">
    <source>
        <dbReference type="SAM" id="SignalP"/>
    </source>
</evidence>
<evidence type="ECO:0000259" key="6">
    <source>
        <dbReference type="PROSITE" id="PS51764"/>
    </source>
</evidence>
<keyword evidence="8" id="KW-1185">Reference proteome</keyword>
<proteinExistence type="inferred from homology"/>
<evidence type="ECO:0000256" key="4">
    <source>
        <dbReference type="PROSITE-ProRule" id="PRU01100"/>
    </source>
</evidence>
<comment type="similarity">
    <text evidence="1 4">Belongs to the glycosyl hydrolase 26 family.</text>
</comment>
<accession>A0ABV9I7Q5</accession>
<dbReference type="PANTHER" id="PTHR40079:SF4">
    <property type="entry name" value="GH26 DOMAIN-CONTAINING PROTEIN-RELATED"/>
    <property type="match status" value="1"/>
</dbReference>
<keyword evidence="2 4" id="KW-0378">Hydrolase</keyword>
<evidence type="ECO:0000256" key="1">
    <source>
        <dbReference type="ARBA" id="ARBA00007754"/>
    </source>
</evidence>
<feature type="signal peptide" evidence="5">
    <location>
        <begin position="1"/>
        <end position="35"/>
    </location>
</feature>
<dbReference type="GO" id="GO:0016787">
    <property type="term" value="F:hydrolase activity"/>
    <property type="evidence" value="ECO:0007669"/>
    <property type="project" value="UniProtKB-KW"/>
</dbReference>